<sequence length="106" mass="12221">MVFNTGAALLDAIVLAVVSREPEGAYGYKITQDVRQAIELSESTLYPVLRRLQKDECLEVYDMECAGRNRRYYKATEKGRLQLNLYESEWRKYSAKINSIFEGGMK</sequence>
<dbReference type="InterPro" id="IPR005149">
    <property type="entry name" value="Tscrpt_reg_PadR_N"/>
</dbReference>
<dbReference type="Proteomes" id="UP000280696">
    <property type="component" value="Unassembled WGS sequence"/>
</dbReference>
<dbReference type="OrthoDB" id="9808017at2"/>
<dbReference type="AlphaFoldDB" id="A0A3A9AQB0"/>
<feature type="domain" description="Transcription regulator PadR N-terminal" evidence="1">
    <location>
        <begin position="14"/>
        <end position="83"/>
    </location>
</feature>
<dbReference type="RefSeq" id="WP_120467164.1">
    <property type="nucleotide sequence ID" value="NZ_CATAJS010000003.1"/>
</dbReference>
<dbReference type="PANTHER" id="PTHR33169:SF14">
    <property type="entry name" value="TRANSCRIPTIONAL REGULATOR RV3488"/>
    <property type="match status" value="1"/>
</dbReference>
<dbReference type="InterPro" id="IPR036390">
    <property type="entry name" value="WH_DNA-bd_sf"/>
</dbReference>
<dbReference type="Gene3D" id="1.10.10.10">
    <property type="entry name" value="Winged helix-like DNA-binding domain superfamily/Winged helix DNA-binding domain"/>
    <property type="match status" value="1"/>
</dbReference>
<dbReference type="InterPro" id="IPR036388">
    <property type="entry name" value="WH-like_DNA-bd_sf"/>
</dbReference>
<evidence type="ECO:0000313" key="3">
    <source>
        <dbReference type="Proteomes" id="UP000280696"/>
    </source>
</evidence>
<dbReference type="InterPro" id="IPR052509">
    <property type="entry name" value="Metal_resp_DNA-bind_regulator"/>
</dbReference>
<dbReference type="PANTHER" id="PTHR33169">
    <property type="entry name" value="PADR-FAMILY TRANSCRIPTIONAL REGULATOR"/>
    <property type="match status" value="1"/>
</dbReference>
<name>A0A3A9AQB0_9FIRM</name>
<gene>
    <name evidence="2" type="ORF">D7V94_04410</name>
</gene>
<dbReference type="Pfam" id="PF03551">
    <property type="entry name" value="PadR"/>
    <property type="match status" value="1"/>
</dbReference>
<keyword evidence="3" id="KW-1185">Reference proteome</keyword>
<comment type="caution">
    <text evidence="2">The sequence shown here is derived from an EMBL/GenBank/DDBJ whole genome shotgun (WGS) entry which is preliminary data.</text>
</comment>
<evidence type="ECO:0000259" key="1">
    <source>
        <dbReference type="Pfam" id="PF03551"/>
    </source>
</evidence>
<reference evidence="2 3" key="1">
    <citation type="submission" date="2018-09" db="EMBL/GenBank/DDBJ databases">
        <title>Murine metabolic-syndrome-specific gut microbial biobank.</title>
        <authorList>
            <person name="Liu C."/>
        </authorList>
    </citation>
    <scope>NUCLEOTIDE SEQUENCE [LARGE SCALE GENOMIC DNA]</scope>
    <source>
        <strain evidence="2 3">0.1xD8-82</strain>
    </source>
</reference>
<dbReference type="EMBL" id="RAYQ01000003">
    <property type="protein sequence ID" value="RKI93224.1"/>
    <property type="molecule type" value="Genomic_DNA"/>
</dbReference>
<protein>
    <submittedName>
        <fullName evidence="2">PadR family transcriptional regulator</fullName>
    </submittedName>
</protein>
<evidence type="ECO:0000313" key="2">
    <source>
        <dbReference type="EMBL" id="RKI93224.1"/>
    </source>
</evidence>
<organism evidence="2 3">
    <name type="scientific">Parablautia intestinalis</name>
    <dbReference type="NCBI Taxonomy" id="2320100"/>
    <lineage>
        <taxon>Bacteria</taxon>
        <taxon>Bacillati</taxon>
        <taxon>Bacillota</taxon>
        <taxon>Clostridia</taxon>
        <taxon>Lachnospirales</taxon>
        <taxon>Lachnospiraceae</taxon>
        <taxon>Parablautia</taxon>
    </lineage>
</organism>
<proteinExistence type="predicted"/>
<dbReference type="SUPFAM" id="SSF46785">
    <property type="entry name" value="Winged helix' DNA-binding domain"/>
    <property type="match status" value="1"/>
</dbReference>
<accession>A0A3A9AQB0</accession>